<dbReference type="GO" id="GO:0034663">
    <property type="term" value="C:endoplasmic reticulum chaperone complex"/>
    <property type="evidence" value="ECO:0007669"/>
    <property type="project" value="TreeGrafter"/>
</dbReference>
<evidence type="ECO:0000256" key="1">
    <source>
        <dbReference type="SAM" id="SignalP"/>
    </source>
</evidence>
<keyword evidence="1" id="KW-0732">Signal</keyword>
<dbReference type="InParanoid" id="A0A6P5LX63"/>
<proteinExistence type="predicted"/>
<organism evidence="2 3">
    <name type="scientific">Phascolarctos cinereus</name>
    <name type="common">Koala</name>
    <dbReference type="NCBI Taxonomy" id="38626"/>
    <lineage>
        <taxon>Eukaryota</taxon>
        <taxon>Metazoa</taxon>
        <taxon>Chordata</taxon>
        <taxon>Craniata</taxon>
        <taxon>Vertebrata</taxon>
        <taxon>Euteleostomi</taxon>
        <taxon>Mammalia</taxon>
        <taxon>Metatheria</taxon>
        <taxon>Diprotodontia</taxon>
        <taxon>Phascolarctidae</taxon>
        <taxon>Phascolarctos</taxon>
    </lineage>
</organism>
<evidence type="ECO:0000313" key="3">
    <source>
        <dbReference type="RefSeq" id="XP_020860794.1"/>
    </source>
</evidence>
<dbReference type="KEGG" id="pcw:110220886"/>
<dbReference type="InterPro" id="IPR052682">
    <property type="entry name" value="MZB1"/>
</dbReference>
<reference evidence="3" key="1">
    <citation type="submission" date="2025-08" db="UniProtKB">
        <authorList>
            <consortium name="RefSeq"/>
        </authorList>
    </citation>
    <scope>IDENTIFICATION</scope>
    <source>
        <tissue evidence="3">Spleen</tissue>
    </source>
</reference>
<dbReference type="CTD" id="51237"/>
<dbReference type="OMA" id="QNWQDYG"/>
<name>A0A6P5LX63_PHACI</name>
<dbReference type="PANTHER" id="PTHR15881:SF2">
    <property type="entry name" value="MARGINAL ZONE B- AND B1-CELL-SPECIFIC PROTEIN"/>
    <property type="match status" value="1"/>
</dbReference>
<accession>A0A6P5LX63</accession>
<protein>
    <submittedName>
        <fullName evidence="3">Marginal zone B- and B1-cell-specific protein</fullName>
    </submittedName>
</protein>
<keyword evidence="2" id="KW-1185">Reference proteome</keyword>
<dbReference type="AlphaFoldDB" id="A0A6P5LX63"/>
<dbReference type="RefSeq" id="XP_020860794.1">
    <property type="nucleotide sequence ID" value="XM_021005135.1"/>
</dbReference>
<dbReference type="FunCoup" id="A0A6P5LX63">
    <property type="interactions" value="48"/>
</dbReference>
<dbReference type="GO" id="GO:0030888">
    <property type="term" value="P:regulation of B cell proliferation"/>
    <property type="evidence" value="ECO:0007669"/>
    <property type="project" value="TreeGrafter"/>
</dbReference>
<feature type="chain" id="PRO_5027962127" evidence="1">
    <location>
        <begin position="22"/>
        <end position="193"/>
    </location>
</feature>
<dbReference type="GO" id="GO:0005576">
    <property type="term" value="C:extracellular region"/>
    <property type="evidence" value="ECO:0007669"/>
    <property type="project" value="TreeGrafter"/>
</dbReference>
<feature type="signal peptide" evidence="1">
    <location>
        <begin position="1"/>
        <end position="21"/>
    </location>
</feature>
<gene>
    <name evidence="3" type="primary">MZB1</name>
</gene>
<evidence type="ECO:0000313" key="2">
    <source>
        <dbReference type="Proteomes" id="UP000515140"/>
    </source>
</evidence>
<sequence>MRFLLLLLLPFTGWAPPGSLGQGIPQETITATSPHFDEEEKYSTHMPQHLRCDACQVISYQMWKHLTEMETKQLSHKAEGASLSESEYTDVLEKSCSQSWKNYGVREVNKVKRFVGPGLDDDDMVGISVMISGGPWPGRLFKMCHNYLGELGEDQLYGEYRQGGREALERLLCKDTCPEEEMSGQGEFLRKEL</sequence>
<dbReference type="Proteomes" id="UP000515140">
    <property type="component" value="Unplaced"/>
</dbReference>
<dbReference type="GeneID" id="110220886"/>
<dbReference type="PANTHER" id="PTHR15881">
    <property type="entry name" value="MARGINAL ZONE B- AND B1-CELL-SPECIFIC PROTEIN"/>
    <property type="match status" value="1"/>
</dbReference>